<dbReference type="InterPro" id="IPR011990">
    <property type="entry name" value="TPR-like_helical_dom_sf"/>
</dbReference>
<dbReference type="AlphaFoldDB" id="A0A2P2FGU7"/>
<dbReference type="EMBL" id="JFBM01000052">
    <property type="protein sequence ID" value="KFU75950.1"/>
    <property type="molecule type" value="Genomic_DNA"/>
</dbReference>
<evidence type="ECO:0000313" key="2">
    <source>
        <dbReference type="EMBL" id="KFU75950.1"/>
    </source>
</evidence>
<dbReference type="SUPFAM" id="SSF52540">
    <property type="entry name" value="P-loop containing nucleoside triphosphate hydrolases"/>
    <property type="match status" value="1"/>
</dbReference>
<protein>
    <recommendedName>
        <fullName evidence="1">ORC1/DEAH AAA+ ATPase domain-containing protein</fullName>
    </recommendedName>
</protein>
<gene>
    <name evidence="2" type="ORF">BB31_38815</name>
</gene>
<reference evidence="2 3" key="1">
    <citation type="journal article" date="2014" name="Genome Announc.">
        <title>Draft Genome Sequence of Amycolatopsis lurida NRRL 2430, Producer of the Glycopeptide Family Antibiotic Ristocetin.</title>
        <authorList>
            <person name="Kwun M.J."/>
            <person name="Hong H.J."/>
        </authorList>
    </citation>
    <scope>NUCLEOTIDE SEQUENCE [LARGE SCALE GENOMIC DNA]</scope>
    <source>
        <strain evidence="2 3">NRRL 2430</strain>
    </source>
</reference>
<name>A0A2P2FGU7_AMYLU</name>
<evidence type="ECO:0000259" key="1">
    <source>
        <dbReference type="Pfam" id="PF13401"/>
    </source>
</evidence>
<dbReference type="RefSeq" id="WP_034323012.1">
    <property type="nucleotide sequence ID" value="NZ_JFBM01000052.1"/>
</dbReference>
<dbReference type="Gene3D" id="1.25.40.10">
    <property type="entry name" value="Tetratricopeptide repeat domain"/>
    <property type="match status" value="1"/>
</dbReference>
<keyword evidence="3" id="KW-1185">Reference proteome</keyword>
<feature type="domain" description="ORC1/DEAH AAA+ ATPase" evidence="1">
    <location>
        <begin position="127"/>
        <end position="235"/>
    </location>
</feature>
<organism evidence="2 3">
    <name type="scientific">Amycolatopsis lurida NRRL 2430</name>
    <dbReference type="NCBI Taxonomy" id="1460371"/>
    <lineage>
        <taxon>Bacteria</taxon>
        <taxon>Bacillati</taxon>
        <taxon>Actinomycetota</taxon>
        <taxon>Actinomycetes</taxon>
        <taxon>Pseudonocardiales</taxon>
        <taxon>Pseudonocardiaceae</taxon>
        <taxon>Amycolatopsis</taxon>
    </lineage>
</organism>
<dbReference type="Pfam" id="PF13401">
    <property type="entry name" value="AAA_22"/>
    <property type="match status" value="1"/>
</dbReference>
<dbReference type="Proteomes" id="UP000256220">
    <property type="component" value="Unassembled WGS sequence"/>
</dbReference>
<dbReference type="InterPro" id="IPR027417">
    <property type="entry name" value="P-loop_NTPase"/>
</dbReference>
<proteinExistence type="predicted"/>
<dbReference type="Gene3D" id="3.40.50.300">
    <property type="entry name" value="P-loop containing nucleotide triphosphate hydrolases"/>
    <property type="match status" value="1"/>
</dbReference>
<sequence>MMDRFDVLLCFTAADSDGVARMGEVEAALRDAGLRVVRDTVVDGITREIADALANSRVVLVHYSRAGRVHVLDPDIGGEHGDPRDPTALVELVLRKVDGARRPRGGGNRMIGRYRELSAIHHGLRARPVLMVRGLPGVGKTALVERYADLFQDAYDGGVLRLGPFGHHAPDEVLSQFHLALARAAGDRLGTDLAGMDSDRLRAHVAERIGAAGRRALVLIDDVPAGLPPDVLDRLLLPAPEVSTVLTCRTGQSPWDVETLDLAGLSPAEGLRLSGEHRAPADDAERQAVLRLIEHCDGHPITVRASASPGADRSASRPDTAPPAIRVLLADRGPIAAGIVRLGGLLAPVPFPLGIARDVLDAGPSFTEAVDEVLAWGLASFVDGGLRMQPLVAEVAKAGLDPGPMPESAAKSLLRLLSDDRAGYRDFLLQHARSLAEHTSAAGRIRLLRPIAAAHERHLDFFAAGEIHAMILATEGATSTDFVTAARVEIACGLYPEAARHARRALLSAGDDDERYAAGLVAAQAFDCQGDYDAGERMFWHRSLVRGGTRLPAVVASAQATRLRGRPREAITSLTAILPELHALPNGPLREGLLPSALLEYTRALLLDGRPRPARDVAAQVIAAFHAAGRTRHFRCTEAELLWAEATITLDLRDLHAGRTALRELADRYGRRYGPESAPALTATAMADRALLIPARPEQALRALSATERTVVRVLGGDHRLRYRIRHGIALAHGQMREFGRQAELLEEILQPQIRLLGMTHPETLETRLDLGLALAFSGRDRERRAVELVEGAADDIVATLGSATDLAEKAVAAQRVLRHKTVAAWPAGWS</sequence>
<dbReference type="GO" id="GO:0016887">
    <property type="term" value="F:ATP hydrolysis activity"/>
    <property type="evidence" value="ECO:0007669"/>
    <property type="project" value="InterPro"/>
</dbReference>
<dbReference type="InterPro" id="IPR049945">
    <property type="entry name" value="AAA_22"/>
</dbReference>
<comment type="caution">
    <text evidence="2">The sequence shown here is derived from an EMBL/GenBank/DDBJ whole genome shotgun (WGS) entry which is preliminary data.</text>
</comment>
<accession>A0A2P2FGU7</accession>
<evidence type="ECO:0000313" key="3">
    <source>
        <dbReference type="Proteomes" id="UP000256220"/>
    </source>
</evidence>